<dbReference type="EMBL" id="PSVT01000009">
    <property type="protein sequence ID" value="PPH77754.1"/>
    <property type="molecule type" value="Genomic_DNA"/>
</dbReference>
<keyword evidence="1" id="KW-1133">Transmembrane helix</keyword>
<comment type="caution">
    <text evidence="2">The sequence shown here is derived from an EMBL/GenBank/DDBJ whole genome shotgun (WGS) entry which is preliminary data.</text>
</comment>
<feature type="transmembrane region" description="Helical" evidence="1">
    <location>
        <begin position="115"/>
        <end position="139"/>
    </location>
</feature>
<feature type="transmembrane region" description="Helical" evidence="1">
    <location>
        <begin position="82"/>
        <end position="103"/>
    </location>
</feature>
<proteinExistence type="predicted"/>
<keyword evidence="1" id="KW-0472">Membrane</keyword>
<organism evidence="2 3">
    <name type="scientific">Rathayibacter rathayi</name>
    <name type="common">Corynebacterium rathayi</name>
    <dbReference type="NCBI Taxonomy" id="33887"/>
    <lineage>
        <taxon>Bacteria</taxon>
        <taxon>Bacillati</taxon>
        <taxon>Actinomycetota</taxon>
        <taxon>Actinomycetes</taxon>
        <taxon>Micrococcales</taxon>
        <taxon>Microbacteriaceae</taxon>
        <taxon>Rathayibacter</taxon>
    </lineage>
</organism>
<evidence type="ECO:0000313" key="2">
    <source>
        <dbReference type="EMBL" id="PPH77754.1"/>
    </source>
</evidence>
<accession>A0ABX5ACC1</accession>
<reference evidence="2 3" key="1">
    <citation type="submission" date="2018-02" db="EMBL/GenBank/DDBJ databases">
        <title>Bacteriophage NCPPB3778 and a type I-E CRISPR drive the evolution of the US Biological Select Agent, Rathayibacter toxicus.</title>
        <authorList>
            <person name="Davis E.W.II."/>
            <person name="Tabima J.F."/>
            <person name="Weisberg A.J."/>
            <person name="Lopes L.D."/>
            <person name="Wiseman M.S."/>
            <person name="Wiseman M.S."/>
            <person name="Pupko T."/>
            <person name="Belcher M.S."/>
            <person name="Sechler A.J."/>
            <person name="Tancos M.A."/>
            <person name="Schroeder B.K."/>
            <person name="Murray T.D."/>
            <person name="Luster D.G."/>
            <person name="Schneider W.L."/>
            <person name="Rogers E."/>
            <person name="Andreote F.D."/>
            <person name="Grunwald N.J."/>
            <person name="Putnam M.L."/>
            <person name="Chang J.H."/>
        </authorList>
    </citation>
    <scope>NUCLEOTIDE SEQUENCE [LARGE SCALE GENOMIC DNA]</scope>
    <source>
        <strain evidence="2 3">AY1D6</strain>
    </source>
</reference>
<dbReference type="Proteomes" id="UP000239698">
    <property type="component" value="Unassembled WGS sequence"/>
</dbReference>
<dbReference type="RefSeq" id="WP_104249182.1">
    <property type="nucleotide sequence ID" value="NZ_CP028129.1"/>
</dbReference>
<feature type="transmembrane region" description="Helical" evidence="1">
    <location>
        <begin position="12"/>
        <end position="38"/>
    </location>
</feature>
<gene>
    <name evidence="2" type="ORF">C5C40_06070</name>
</gene>
<evidence type="ECO:0008006" key="4">
    <source>
        <dbReference type="Google" id="ProtNLM"/>
    </source>
</evidence>
<evidence type="ECO:0000256" key="1">
    <source>
        <dbReference type="SAM" id="Phobius"/>
    </source>
</evidence>
<feature type="transmembrane region" description="Helical" evidence="1">
    <location>
        <begin position="50"/>
        <end position="75"/>
    </location>
</feature>
<dbReference type="GeneID" id="49821579"/>
<name>A0ABX5ACC1_RATRA</name>
<evidence type="ECO:0000313" key="3">
    <source>
        <dbReference type="Proteomes" id="UP000239698"/>
    </source>
</evidence>
<keyword evidence="3" id="KW-1185">Reference proteome</keyword>
<protein>
    <recommendedName>
        <fullName evidence="4">Integral membrane protein</fullName>
    </recommendedName>
</protein>
<keyword evidence="1" id="KW-0812">Transmembrane</keyword>
<sequence>MPTRDKAPDLRASLAVARVLVAVGAMIAVLATLVLLLLSPRGTEWQAIDAVKPLALAASVTVACLLTAGAPYYVLRGRAPWPALWLASVLCLLGVVLVVAVIADRFGAADGTTVLTALVVMIPVCCYSTVAIVVTESLLRRGRGAAR</sequence>